<reference evidence="2" key="1">
    <citation type="submission" date="2016-11" db="EMBL/GenBank/DDBJ databases">
        <authorList>
            <person name="Varghese N."/>
            <person name="Submissions S."/>
        </authorList>
    </citation>
    <scope>NUCLEOTIDE SEQUENCE [LARGE SCALE GENOMIC DNA]</scope>
    <source>
        <strain evidence="2">DSM 17963</strain>
    </source>
</reference>
<dbReference type="AlphaFoldDB" id="A0A1M5GCK4"/>
<evidence type="ECO:0008006" key="3">
    <source>
        <dbReference type="Google" id="ProtNLM"/>
    </source>
</evidence>
<name>A0A1M5GCK4_9FLAO</name>
<sequence length="231" mass="26676">MKKTLALGIIIIVFSCKKIEPSISKTQQEEVRESKKSSGIEDSKSNVGSEIIIFKKVECVDDCYYLFMDEKGKDVIIYLPDYCEYNFDDGNYIGRKFKITYDLPKVTDDNVLAKSIELLKTNEVQVNSSLSKKTFAEIRSLIISGNKKNMIRQIGEPNEEYSAHDFLKKYYNWKPVSVYTSQRPIGINVFVYNGIDNTDRQILVIYNFEKSQVTEILYTSDVKSFEDICIH</sequence>
<protein>
    <recommendedName>
        <fullName evidence="3">Lipoprotein</fullName>
    </recommendedName>
</protein>
<keyword evidence="2" id="KW-1185">Reference proteome</keyword>
<evidence type="ECO:0000313" key="1">
    <source>
        <dbReference type="EMBL" id="SHG01463.1"/>
    </source>
</evidence>
<dbReference type="STRING" id="370979.SAMN05443663_101794"/>
<dbReference type="Proteomes" id="UP000184071">
    <property type="component" value="Unassembled WGS sequence"/>
</dbReference>
<dbReference type="OrthoDB" id="9891146at2"/>
<gene>
    <name evidence="1" type="ORF">SAMN05443663_101794</name>
</gene>
<dbReference type="PROSITE" id="PS51257">
    <property type="entry name" value="PROKAR_LIPOPROTEIN"/>
    <property type="match status" value="1"/>
</dbReference>
<evidence type="ECO:0000313" key="2">
    <source>
        <dbReference type="Proteomes" id="UP000184071"/>
    </source>
</evidence>
<dbReference type="RefSeq" id="WP_073413495.1">
    <property type="nucleotide sequence ID" value="NZ_FQWC01000001.1"/>
</dbReference>
<organism evidence="1 2">
    <name type="scientific">Flavobacterium defluvii</name>
    <dbReference type="NCBI Taxonomy" id="370979"/>
    <lineage>
        <taxon>Bacteria</taxon>
        <taxon>Pseudomonadati</taxon>
        <taxon>Bacteroidota</taxon>
        <taxon>Flavobacteriia</taxon>
        <taxon>Flavobacteriales</taxon>
        <taxon>Flavobacteriaceae</taxon>
        <taxon>Flavobacterium</taxon>
    </lineage>
</organism>
<proteinExistence type="predicted"/>
<dbReference type="EMBL" id="FQWC01000001">
    <property type="protein sequence ID" value="SHG01463.1"/>
    <property type="molecule type" value="Genomic_DNA"/>
</dbReference>
<accession>A0A1M5GCK4</accession>